<reference evidence="1 2" key="1">
    <citation type="journal article" date="2016" name="Nat. Commun.">
        <title>Thousands of microbial genomes shed light on interconnected biogeochemical processes in an aquifer system.</title>
        <authorList>
            <person name="Anantharaman K."/>
            <person name="Brown C.T."/>
            <person name="Hug L.A."/>
            <person name="Sharon I."/>
            <person name="Castelle C.J."/>
            <person name="Probst A.J."/>
            <person name="Thomas B.C."/>
            <person name="Singh A."/>
            <person name="Wilkins M.J."/>
            <person name="Karaoz U."/>
            <person name="Brodie E.L."/>
            <person name="Williams K.H."/>
            <person name="Hubbard S.S."/>
            <person name="Banfield J.F."/>
        </authorList>
    </citation>
    <scope>NUCLEOTIDE SEQUENCE [LARGE SCALE GENOMIC DNA]</scope>
</reference>
<organism evidence="1 2">
    <name type="scientific">Candidatus Curtissbacteria bacterium RIFCSPHIGHO2_01_FULL_41_11</name>
    <dbReference type="NCBI Taxonomy" id="1797711"/>
    <lineage>
        <taxon>Bacteria</taxon>
        <taxon>Candidatus Curtissiibacteriota</taxon>
    </lineage>
</organism>
<evidence type="ECO:0000313" key="2">
    <source>
        <dbReference type="Proteomes" id="UP000179102"/>
    </source>
</evidence>
<gene>
    <name evidence="1" type="ORF">A2870_00680</name>
</gene>
<comment type="caution">
    <text evidence="1">The sequence shown here is derived from an EMBL/GenBank/DDBJ whole genome shotgun (WGS) entry which is preliminary data.</text>
</comment>
<proteinExistence type="predicted"/>
<name>A0A1F5G3E6_9BACT</name>
<dbReference type="EMBL" id="MFAZ01000043">
    <property type="protein sequence ID" value="OGD86378.1"/>
    <property type="molecule type" value="Genomic_DNA"/>
</dbReference>
<protein>
    <submittedName>
        <fullName evidence="1">Uncharacterized protein</fullName>
    </submittedName>
</protein>
<evidence type="ECO:0000313" key="1">
    <source>
        <dbReference type="EMBL" id="OGD86378.1"/>
    </source>
</evidence>
<accession>A0A1F5G3E6</accession>
<sequence>MTIETLHPLAGSHQIEYCKEISWYTPSQDRNFKGNFFYGLNLADLWPIPVRRAALNTFAEQLSLDWPFVNTLKSVRLTYSQGELMEKINKVAILIAGVWVPVSYNIPTNPGDGSRIIHEVVSVRIKPYAVFSEEDFELTGITRKEHVIDFKTSKGRLPDENYPYSQILLRRSESVPR</sequence>
<dbReference type="STRING" id="1797711.A2870_00680"/>
<dbReference type="Proteomes" id="UP000179102">
    <property type="component" value="Unassembled WGS sequence"/>
</dbReference>
<dbReference type="AlphaFoldDB" id="A0A1F5G3E6"/>